<gene>
    <name evidence="1" type="ORF">M9Y10_022864</name>
</gene>
<accession>A0ABR2KTJ5</accession>
<evidence type="ECO:0008006" key="3">
    <source>
        <dbReference type="Google" id="ProtNLM"/>
    </source>
</evidence>
<reference evidence="1 2" key="1">
    <citation type="submission" date="2024-04" db="EMBL/GenBank/DDBJ databases">
        <title>Tritrichomonas musculus Genome.</title>
        <authorList>
            <person name="Alves-Ferreira E."/>
            <person name="Grigg M."/>
            <person name="Lorenzi H."/>
            <person name="Galac M."/>
        </authorList>
    </citation>
    <scope>NUCLEOTIDE SEQUENCE [LARGE SCALE GENOMIC DNA]</scope>
    <source>
        <strain evidence="1 2">EAF2021</strain>
    </source>
</reference>
<evidence type="ECO:0000313" key="1">
    <source>
        <dbReference type="EMBL" id="KAK8894430.1"/>
    </source>
</evidence>
<protein>
    <recommendedName>
        <fullName evidence="3">C2 domain-containing protein</fullName>
    </recommendedName>
</protein>
<organism evidence="1 2">
    <name type="scientific">Tritrichomonas musculus</name>
    <dbReference type="NCBI Taxonomy" id="1915356"/>
    <lineage>
        <taxon>Eukaryota</taxon>
        <taxon>Metamonada</taxon>
        <taxon>Parabasalia</taxon>
        <taxon>Tritrichomonadida</taxon>
        <taxon>Tritrichomonadidae</taxon>
        <taxon>Tritrichomonas</taxon>
    </lineage>
</organism>
<evidence type="ECO:0000313" key="2">
    <source>
        <dbReference type="Proteomes" id="UP001470230"/>
    </source>
</evidence>
<dbReference type="Proteomes" id="UP001470230">
    <property type="component" value="Unassembled WGS sequence"/>
</dbReference>
<sequence>MQKLDPAFDEIGGDGIVSIALESGRKMSLTKKIVKNYIMGLYDPSSQNLTLVVRNGEFSRSFKPVSYNDGYPCWNQQLNIPVHVYPTKNHPLNSLIFTIELSNVFPSQIEEEEKEEEKEIIGSLILHLYDIIPLNEYESSFNFYQKNTNITGSISMKIRFMYGTYGYGYSMQINDQSLQAKSKNKNILFPRIEPKTFGKDYIDGDKDDIIASVTKNQIIEDKYLEHIKYLFNLEKYDLIEGDNRQSRLNSLKELVGKEKTKTASINLDENFYIRLDQTSMLKRNLVQKT</sequence>
<name>A0ABR2KTJ5_9EUKA</name>
<keyword evidence="2" id="KW-1185">Reference proteome</keyword>
<dbReference type="EMBL" id="JAPFFF010000003">
    <property type="protein sequence ID" value="KAK8894430.1"/>
    <property type="molecule type" value="Genomic_DNA"/>
</dbReference>
<comment type="caution">
    <text evidence="1">The sequence shown here is derived from an EMBL/GenBank/DDBJ whole genome shotgun (WGS) entry which is preliminary data.</text>
</comment>
<proteinExistence type="predicted"/>